<dbReference type="InterPro" id="IPR050351">
    <property type="entry name" value="BphY/WalK/GraS-like"/>
</dbReference>
<dbReference type="InterPro" id="IPR019734">
    <property type="entry name" value="TPR_rpt"/>
</dbReference>
<dbReference type="PANTHER" id="PTHR42878:SF7">
    <property type="entry name" value="SENSOR HISTIDINE KINASE GLRK"/>
    <property type="match status" value="1"/>
</dbReference>
<keyword evidence="9" id="KW-1133">Transmembrane helix</keyword>
<evidence type="ECO:0000259" key="10">
    <source>
        <dbReference type="PROSITE" id="PS50109"/>
    </source>
</evidence>
<keyword evidence="9" id="KW-0812">Transmembrane</keyword>
<dbReference type="SUPFAM" id="SSF48452">
    <property type="entry name" value="TPR-like"/>
    <property type="match status" value="2"/>
</dbReference>
<dbReference type="InterPro" id="IPR003594">
    <property type="entry name" value="HATPase_dom"/>
</dbReference>
<dbReference type="PANTHER" id="PTHR42878">
    <property type="entry name" value="TWO-COMPONENT HISTIDINE KINASE"/>
    <property type="match status" value="1"/>
</dbReference>
<comment type="catalytic activity">
    <reaction evidence="1">
        <text>ATP + protein L-histidine = ADP + protein N-phospho-L-histidine.</text>
        <dbReference type="EC" id="2.7.13.3"/>
    </reaction>
</comment>
<keyword evidence="7" id="KW-0067">ATP-binding</keyword>
<feature type="transmembrane region" description="Helical" evidence="9">
    <location>
        <begin position="414"/>
        <end position="432"/>
    </location>
</feature>
<keyword evidence="4" id="KW-0808">Transferase</keyword>
<organism evidence="11 12">
    <name type="scientific">Flagellimonas olearia</name>
    <dbReference type="NCBI Taxonomy" id="552546"/>
    <lineage>
        <taxon>Bacteria</taxon>
        <taxon>Pseudomonadati</taxon>
        <taxon>Bacteroidota</taxon>
        <taxon>Flavobacteriia</taxon>
        <taxon>Flavobacteriales</taxon>
        <taxon>Flavobacteriaceae</taxon>
        <taxon>Flagellimonas</taxon>
    </lineage>
</organism>
<keyword evidence="9" id="KW-0472">Membrane</keyword>
<evidence type="ECO:0000256" key="2">
    <source>
        <dbReference type="ARBA" id="ARBA00012438"/>
    </source>
</evidence>
<dbReference type="Gene3D" id="1.25.40.10">
    <property type="entry name" value="Tetratricopeptide repeat domain"/>
    <property type="match status" value="2"/>
</dbReference>
<dbReference type="GO" id="GO:0005524">
    <property type="term" value="F:ATP binding"/>
    <property type="evidence" value="ECO:0007669"/>
    <property type="project" value="UniProtKB-KW"/>
</dbReference>
<evidence type="ECO:0000256" key="8">
    <source>
        <dbReference type="ARBA" id="ARBA00023012"/>
    </source>
</evidence>
<evidence type="ECO:0000256" key="1">
    <source>
        <dbReference type="ARBA" id="ARBA00000085"/>
    </source>
</evidence>
<dbReference type="Pfam" id="PF13181">
    <property type="entry name" value="TPR_8"/>
    <property type="match status" value="1"/>
</dbReference>
<dbReference type="GO" id="GO:0000155">
    <property type="term" value="F:phosphorelay sensor kinase activity"/>
    <property type="evidence" value="ECO:0007669"/>
    <property type="project" value="InterPro"/>
</dbReference>
<dbReference type="Gene3D" id="3.30.565.10">
    <property type="entry name" value="Histidine kinase-like ATPase, C-terminal domain"/>
    <property type="match status" value="1"/>
</dbReference>
<sequence>MPHKKFNLSLFKFQLGKVAILWCALLMSSLGHTQLTKKDSLSYKLKRLQSTNRFNTKDTTHINLLSDLAYSYRFVNSDSLNAISQRVLKYSTDIEYTGGIIKALSGMANYNSDQGNRERSMALFKEALILTEETGNEISELDIINGLAHDYSYEGNYAEALNLYLKGIDVARRIDCKEMLSILNENIASLYADQKDYKNALIFYDTVQRINRKLGNDIIDAETSSNMASLYKDAKNFDLAMFNINKSINTFEKNKVYDWLAYAYEVKGSIYLEQEKYQWALYWYDQSNMLHNQQLDDDREKINLMNGMAKVYLGLGRDSLSMKYANEGLEISRKIQSLQGQIDCSETLYKVYKNNEEHVAALNYLESFKALSDSLFRDKNKQSLSLLETKIQYEQEKQQLIAINEAALAKQRNYIYFTVIILLILSVITFVIRRSEKIQKKLNKELHEKTEAVTERESQLNEVNKTKTKLFSIIGHDLRGPIGALHGLLKLYTDGEVNKDEFVSFIPKLKIDVENISFALNNLLSWGQTQLNGVVTKPKRVSLDNLVNANIQLLSEIASGKSIKIINQLPENPQIWADQNQIDIVIRNLLSNAIKFTPDNGLITIEAAEKSGMWQVTVKDTGIGMNKEIQKKIFEDSSNITTYGTNNERGTGLGLSLCKEMILKNKGKIWVESVPRKGTSFFFTVPKAEKRYQQAS</sequence>
<proteinExistence type="predicted"/>
<dbReference type="InterPro" id="IPR036890">
    <property type="entry name" value="HATPase_C_sf"/>
</dbReference>
<dbReference type="GO" id="GO:0000156">
    <property type="term" value="F:phosphorelay response regulator activity"/>
    <property type="evidence" value="ECO:0007669"/>
    <property type="project" value="TreeGrafter"/>
</dbReference>
<gene>
    <name evidence="11" type="ORF">DN53_14260</name>
</gene>
<dbReference type="InterPro" id="IPR005467">
    <property type="entry name" value="His_kinase_dom"/>
</dbReference>
<feature type="domain" description="Histidine kinase" evidence="10">
    <location>
        <begin position="473"/>
        <end position="689"/>
    </location>
</feature>
<keyword evidence="12" id="KW-1185">Reference proteome</keyword>
<dbReference type="EMBL" id="JJMP01000006">
    <property type="protein sequence ID" value="RYC51358.1"/>
    <property type="molecule type" value="Genomic_DNA"/>
</dbReference>
<accession>A0A444VKR0</accession>
<comment type="caution">
    <text evidence="11">The sequence shown here is derived from an EMBL/GenBank/DDBJ whole genome shotgun (WGS) entry which is preliminary data.</text>
</comment>
<dbReference type="FunFam" id="3.30.565.10:FF:000006">
    <property type="entry name" value="Sensor histidine kinase WalK"/>
    <property type="match status" value="1"/>
</dbReference>
<dbReference type="InterPro" id="IPR011990">
    <property type="entry name" value="TPR-like_helical_dom_sf"/>
</dbReference>
<dbReference type="PRINTS" id="PR00344">
    <property type="entry name" value="BCTRLSENSOR"/>
</dbReference>
<dbReference type="Pfam" id="PF02518">
    <property type="entry name" value="HATPase_c"/>
    <property type="match status" value="1"/>
</dbReference>
<dbReference type="EC" id="2.7.13.3" evidence="2"/>
<evidence type="ECO:0000256" key="9">
    <source>
        <dbReference type="SAM" id="Phobius"/>
    </source>
</evidence>
<evidence type="ECO:0000313" key="11">
    <source>
        <dbReference type="EMBL" id="RYC51358.1"/>
    </source>
</evidence>
<protein>
    <recommendedName>
        <fullName evidence="2">histidine kinase</fullName>
        <ecNumber evidence="2">2.7.13.3</ecNumber>
    </recommendedName>
</protein>
<keyword evidence="5" id="KW-0547">Nucleotide-binding</keyword>
<evidence type="ECO:0000256" key="3">
    <source>
        <dbReference type="ARBA" id="ARBA00022553"/>
    </source>
</evidence>
<dbReference type="InterPro" id="IPR004358">
    <property type="entry name" value="Sig_transdc_His_kin-like_C"/>
</dbReference>
<dbReference type="Gene3D" id="1.10.287.130">
    <property type="match status" value="1"/>
</dbReference>
<evidence type="ECO:0000313" key="12">
    <source>
        <dbReference type="Proteomes" id="UP000290261"/>
    </source>
</evidence>
<keyword evidence="3" id="KW-0597">Phosphoprotein</keyword>
<dbReference type="SMART" id="SM00387">
    <property type="entry name" value="HATPase_c"/>
    <property type="match status" value="1"/>
</dbReference>
<dbReference type="PROSITE" id="PS50109">
    <property type="entry name" value="HIS_KIN"/>
    <property type="match status" value="1"/>
</dbReference>
<dbReference type="InterPro" id="IPR036097">
    <property type="entry name" value="HisK_dim/P_sf"/>
</dbReference>
<dbReference type="Pfam" id="PF13374">
    <property type="entry name" value="TPR_10"/>
    <property type="match status" value="2"/>
</dbReference>
<evidence type="ECO:0000256" key="5">
    <source>
        <dbReference type="ARBA" id="ARBA00022741"/>
    </source>
</evidence>
<dbReference type="RefSeq" id="WP_129654405.1">
    <property type="nucleotide sequence ID" value="NZ_ML142910.1"/>
</dbReference>
<dbReference type="SUPFAM" id="SSF55874">
    <property type="entry name" value="ATPase domain of HSP90 chaperone/DNA topoisomerase II/histidine kinase"/>
    <property type="match status" value="1"/>
</dbReference>
<name>A0A444VKR0_9FLAO</name>
<evidence type="ECO:0000256" key="4">
    <source>
        <dbReference type="ARBA" id="ARBA00022679"/>
    </source>
</evidence>
<dbReference type="AlphaFoldDB" id="A0A444VKR0"/>
<evidence type="ECO:0000256" key="7">
    <source>
        <dbReference type="ARBA" id="ARBA00022840"/>
    </source>
</evidence>
<reference evidence="11 12" key="1">
    <citation type="submission" date="2014-04" db="EMBL/GenBank/DDBJ databases">
        <title>Whole genome of Muricauda olearia.</title>
        <authorList>
            <person name="Zhang X.-H."/>
            <person name="Tang K."/>
        </authorList>
    </citation>
    <scope>NUCLEOTIDE SEQUENCE [LARGE SCALE GENOMIC DNA]</scope>
    <source>
        <strain evidence="11 12">Th120</strain>
    </source>
</reference>
<dbReference type="GO" id="GO:0007234">
    <property type="term" value="P:osmosensory signaling via phosphorelay pathway"/>
    <property type="evidence" value="ECO:0007669"/>
    <property type="project" value="TreeGrafter"/>
</dbReference>
<dbReference type="GO" id="GO:0030295">
    <property type="term" value="F:protein kinase activator activity"/>
    <property type="evidence" value="ECO:0007669"/>
    <property type="project" value="TreeGrafter"/>
</dbReference>
<dbReference type="SUPFAM" id="SSF47384">
    <property type="entry name" value="Homodimeric domain of signal transducing histidine kinase"/>
    <property type="match status" value="1"/>
</dbReference>
<dbReference type="SMART" id="SM00028">
    <property type="entry name" value="TPR"/>
    <property type="match status" value="6"/>
</dbReference>
<keyword evidence="8" id="KW-0902">Two-component regulatory system</keyword>
<dbReference type="Proteomes" id="UP000290261">
    <property type="component" value="Unassembled WGS sequence"/>
</dbReference>
<keyword evidence="6 11" id="KW-0418">Kinase</keyword>
<evidence type="ECO:0000256" key="6">
    <source>
        <dbReference type="ARBA" id="ARBA00022777"/>
    </source>
</evidence>